<dbReference type="Proteomes" id="UP000178953">
    <property type="component" value="Unassembled WGS sequence"/>
</dbReference>
<evidence type="ECO:0000256" key="2">
    <source>
        <dbReference type="SAM" id="SignalP"/>
    </source>
</evidence>
<feature type="region of interest" description="Disordered" evidence="1">
    <location>
        <begin position="149"/>
        <end position="180"/>
    </location>
</feature>
<keyword evidence="2" id="KW-0732">Signal</keyword>
<accession>A0A1E8PZK6</accession>
<keyword evidence="4" id="KW-1185">Reference proteome</keyword>
<comment type="caution">
    <text evidence="3">The sequence shown here is derived from an EMBL/GenBank/DDBJ whole genome shotgun (WGS) entry which is preliminary data.</text>
</comment>
<evidence type="ECO:0000256" key="1">
    <source>
        <dbReference type="SAM" id="MobiDB-lite"/>
    </source>
</evidence>
<feature type="chain" id="PRO_5030026994" description="DUF732 domain-containing protein" evidence="2">
    <location>
        <begin position="37"/>
        <end position="180"/>
    </location>
</feature>
<protein>
    <recommendedName>
        <fullName evidence="5">DUF732 domain-containing protein</fullName>
    </recommendedName>
</protein>
<evidence type="ECO:0008006" key="5">
    <source>
        <dbReference type="Google" id="ProtNLM"/>
    </source>
</evidence>
<sequence length="180" mass="17706">MTHTAGTPGRRRATTAAVLGGALVVGMLGAAPFALADPESPITPGGSVTPVGPQAAGGAAAADGASAAPANDARAGDQALAEIAAQYDTGAGGGQIANLIHSVMILRSQGFYPSKGNVMALQDGLDKRPNQGPLVQALEETLAFQRRNKMRGQAQPQAPTTLGVTPGGAPAGPGVNIPLG</sequence>
<feature type="signal peptide" evidence="2">
    <location>
        <begin position="1"/>
        <end position="36"/>
    </location>
</feature>
<dbReference type="PROSITE" id="PS51318">
    <property type="entry name" value="TAT"/>
    <property type="match status" value="1"/>
</dbReference>
<dbReference type="InterPro" id="IPR006311">
    <property type="entry name" value="TAT_signal"/>
</dbReference>
<reference evidence="3 4" key="1">
    <citation type="submission" date="2016-09" db="EMBL/GenBank/DDBJ databases">
        <title>genome sequence of Mycobacterium sp. 739 SCH.</title>
        <authorList>
            <person name="Greninger A.L."/>
            <person name="Qin X."/>
            <person name="Jerome K."/>
            <person name="Vora S."/>
            <person name="Quinn K."/>
        </authorList>
    </citation>
    <scope>NUCLEOTIDE SEQUENCE [LARGE SCALE GENOMIC DNA]</scope>
    <source>
        <strain evidence="3 4">SCH</strain>
    </source>
</reference>
<evidence type="ECO:0000313" key="3">
    <source>
        <dbReference type="EMBL" id="OFJ51581.1"/>
    </source>
</evidence>
<feature type="region of interest" description="Disordered" evidence="1">
    <location>
        <begin position="44"/>
        <end position="63"/>
    </location>
</feature>
<organism evidence="3 4">
    <name type="scientific">Mycolicibacterium grossiae</name>
    <dbReference type="NCBI Taxonomy" id="1552759"/>
    <lineage>
        <taxon>Bacteria</taxon>
        <taxon>Bacillati</taxon>
        <taxon>Actinomycetota</taxon>
        <taxon>Actinomycetes</taxon>
        <taxon>Mycobacteriales</taxon>
        <taxon>Mycobacteriaceae</taxon>
        <taxon>Mycolicibacterium</taxon>
    </lineage>
</organism>
<dbReference type="RefSeq" id="WP_070355217.1">
    <property type="nucleotide sequence ID" value="NZ_CP043474.1"/>
</dbReference>
<proteinExistence type="predicted"/>
<dbReference type="AlphaFoldDB" id="A0A1E8PZK6"/>
<name>A0A1E8PZK6_9MYCO</name>
<dbReference type="EMBL" id="MCHX01000062">
    <property type="protein sequence ID" value="OFJ51581.1"/>
    <property type="molecule type" value="Genomic_DNA"/>
</dbReference>
<evidence type="ECO:0000313" key="4">
    <source>
        <dbReference type="Proteomes" id="UP000178953"/>
    </source>
</evidence>
<gene>
    <name evidence="3" type="ORF">BEL07_22135</name>
</gene>
<dbReference type="OrthoDB" id="4731062at2"/>